<dbReference type="InterPro" id="IPR005829">
    <property type="entry name" value="Sugar_transporter_CS"/>
</dbReference>
<evidence type="ECO:0000256" key="5">
    <source>
        <dbReference type="ARBA" id="ARBA00022989"/>
    </source>
</evidence>
<evidence type="ECO:0000259" key="10">
    <source>
        <dbReference type="PROSITE" id="PS50850"/>
    </source>
</evidence>
<feature type="region of interest" description="Disordered" evidence="8">
    <location>
        <begin position="483"/>
        <end position="515"/>
    </location>
</feature>
<dbReference type="PROSITE" id="PS50850">
    <property type="entry name" value="MFS"/>
    <property type="match status" value="1"/>
</dbReference>
<dbReference type="PANTHER" id="PTHR48022:SF26">
    <property type="entry name" value="MAJOR FACILITATOR SUPERFAMILY (MFS) PROFILE DOMAIN-CONTAINING PROTEIN-RELATED"/>
    <property type="match status" value="1"/>
</dbReference>
<comment type="similarity">
    <text evidence="2 7">Belongs to the major facilitator superfamily. Sugar transporter (TC 2.A.1.1) family.</text>
</comment>
<feature type="transmembrane region" description="Helical" evidence="9">
    <location>
        <begin position="304"/>
        <end position="326"/>
    </location>
</feature>
<dbReference type="Pfam" id="PF00083">
    <property type="entry name" value="Sugar_tr"/>
    <property type="match status" value="1"/>
</dbReference>
<keyword evidence="3 7" id="KW-0813">Transport</keyword>
<keyword evidence="6 9" id="KW-0472">Membrane</keyword>
<feature type="domain" description="Major facilitator superfamily (MFS) profile" evidence="10">
    <location>
        <begin position="14"/>
        <end position="458"/>
    </location>
</feature>
<keyword evidence="4 9" id="KW-0812">Transmembrane</keyword>
<feature type="transmembrane region" description="Helical" evidence="9">
    <location>
        <begin position="338"/>
        <end position="357"/>
    </location>
</feature>
<proteinExistence type="inferred from homology"/>
<evidence type="ECO:0000256" key="7">
    <source>
        <dbReference type="RuleBase" id="RU003346"/>
    </source>
</evidence>
<dbReference type="Proteomes" id="UP000053095">
    <property type="component" value="Unassembled WGS sequence"/>
</dbReference>
<comment type="subcellular location">
    <subcellularLocation>
        <location evidence="1">Membrane</location>
        <topology evidence="1">Multi-pass membrane protein</topology>
    </subcellularLocation>
</comment>
<dbReference type="GO" id="GO:0005351">
    <property type="term" value="F:carbohydrate:proton symporter activity"/>
    <property type="evidence" value="ECO:0007669"/>
    <property type="project" value="TreeGrafter"/>
</dbReference>
<feature type="transmembrane region" description="Helical" evidence="9">
    <location>
        <begin position="52"/>
        <end position="74"/>
    </location>
</feature>
<feature type="transmembrane region" description="Helical" evidence="9">
    <location>
        <begin position="83"/>
        <end position="104"/>
    </location>
</feature>
<dbReference type="PRINTS" id="PR00171">
    <property type="entry name" value="SUGRTRNSPORT"/>
</dbReference>
<evidence type="ECO:0000256" key="9">
    <source>
        <dbReference type="SAM" id="Phobius"/>
    </source>
</evidence>
<dbReference type="FunFam" id="1.20.1250.20:FF:000134">
    <property type="entry name" value="MFS sugar transporter protein"/>
    <property type="match status" value="1"/>
</dbReference>
<keyword evidence="5 9" id="KW-1133">Transmembrane helix</keyword>
<dbReference type="InterPro" id="IPR005828">
    <property type="entry name" value="MFS_sugar_transport-like"/>
</dbReference>
<protein>
    <recommendedName>
        <fullName evidence="10">Major facilitator superfamily (MFS) profile domain-containing protein</fullName>
    </recommendedName>
</protein>
<dbReference type="NCBIfam" id="TIGR00879">
    <property type="entry name" value="SP"/>
    <property type="match status" value="1"/>
</dbReference>
<dbReference type="PANTHER" id="PTHR48022">
    <property type="entry name" value="PLASTIDIC GLUCOSE TRANSPORTER 4"/>
    <property type="match status" value="1"/>
</dbReference>
<evidence type="ECO:0000256" key="6">
    <source>
        <dbReference type="ARBA" id="ARBA00023136"/>
    </source>
</evidence>
<evidence type="ECO:0000256" key="4">
    <source>
        <dbReference type="ARBA" id="ARBA00022692"/>
    </source>
</evidence>
<accession>A0A6V8HBR8</accession>
<dbReference type="Gene3D" id="1.20.1250.20">
    <property type="entry name" value="MFS general substrate transporter like domains"/>
    <property type="match status" value="1"/>
</dbReference>
<dbReference type="InterPro" id="IPR003663">
    <property type="entry name" value="Sugar/inositol_transpt"/>
</dbReference>
<organism evidence="11 12">
    <name type="scientific">Talaromyces pinophilus</name>
    <name type="common">Penicillium pinophilum</name>
    <dbReference type="NCBI Taxonomy" id="128442"/>
    <lineage>
        <taxon>Eukaryota</taxon>
        <taxon>Fungi</taxon>
        <taxon>Dikarya</taxon>
        <taxon>Ascomycota</taxon>
        <taxon>Pezizomycotina</taxon>
        <taxon>Eurotiomycetes</taxon>
        <taxon>Eurotiomycetidae</taxon>
        <taxon>Eurotiales</taxon>
        <taxon>Trichocomaceae</taxon>
        <taxon>Talaromyces</taxon>
        <taxon>Talaromyces sect. Talaromyces</taxon>
    </lineage>
</organism>
<reference evidence="12" key="1">
    <citation type="journal article" date="2015" name="Genome Announc.">
        <title>Draft genome sequence of Talaromyces cellulolyticus strain Y-94, a source of lignocellulosic biomass-degrading enzymes.</title>
        <authorList>
            <person name="Fujii T."/>
            <person name="Koike H."/>
            <person name="Sawayama S."/>
            <person name="Yano S."/>
            <person name="Inoue H."/>
        </authorList>
    </citation>
    <scope>NUCLEOTIDE SEQUENCE [LARGE SCALE GENOMIC DNA]</scope>
    <source>
        <strain evidence="12">Y-94</strain>
    </source>
</reference>
<comment type="caution">
    <text evidence="11">The sequence shown here is derived from an EMBL/GenBank/DDBJ whole genome shotgun (WGS) entry which is preliminary data.</text>
</comment>
<name>A0A6V8HBR8_TALPI</name>
<dbReference type="EMBL" id="DF933829">
    <property type="protein sequence ID" value="GAM37775.1"/>
    <property type="molecule type" value="Genomic_DNA"/>
</dbReference>
<dbReference type="SUPFAM" id="SSF103473">
    <property type="entry name" value="MFS general substrate transporter"/>
    <property type="match status" value="1"/>
</dbReference>
<dbReference type="InterPro" id="IPR020846">
    <property type="entry name" value="MFS_dom"/>
</dbReference>
<evidence type="ECO:0000256" key="8">
    <source>
        <dbReference type="SAM" id="MobiDB-lite"/>
    </source>
</evidence>
<dbReference type="AlphaFoldDB" id="A0A6V8HBR8"/>
<evidence type="ECO:0000256" key="1">
    <source>
        <dbReference type="ARBA" id="ARBA00004141"/>
    </source>
</evidence>
<keyword evidence="12" id="KW-1185">Reference proteome</keyword>
<feature type="transmembrane region" description="Helical" evidence="9">
    <location>
        <begin position="12"/>
        <end position="32"/>
    </location>
</feature>
<dbReference type="InterPro" id="IPR036259">
    <property type="entry name" value="MFS_trans_sf"/>
</dbReference>
<evidence type="ECO:0000313" key="11">
    <source>
        <dbReference type="EMBL" id="GAM37775.1"/>
    </source>
</evidence>
<dbReference type="PROSITE" id="PS00217">
    <property type="entry name" value="SUGAR_TRANSPORT_2"/>
    <property type="match status" value="1"/>
</dbReference>
<evidence type="ECO:0000313" key="12">
    <source>
        <dbReference type="Proteomes" id="UP000053095"/>
    </source>
</evidence>
<sequence>MIWYKPGLSTQLAITATCFSAFLLFGYDQGVFGGLITNENFLATFKNPSTSFLSIIVSIYNIGCLIGAFINVFVGEWSGRRKAIWAAMFLIALGAVLQCSAFNVGQLMLGRVITGIGVGIDTSTVPMYQSELCKPHVRGRLVTTEVLFTGLGVTIAYFFVFGMSYAGGALAWRLPISMQIPPCFIIAILVKGLPESPRWLVQKGRIQEAVQILAHVFNAEESDETVQSEKNAMIDAVALERSNPFRWTNVFRPDSVRTGYRIFLACLVLFMNQASFDSIQWAGINVIVFYAPTVLETNVGLPHSTALITSGFLNLAFTVGSLIPAFKLDTWGRKKPMMGGAFGAAISMMIVAILLSFQGTPHEKTLANVSIAFFVTFMLCFGASLNAIPWCYSAEILPLHVRAQGTSIAVMVNWICVFIIVMTTPTMVANIAWKTYLVFMVMNFIFVPIIYIVFPETAGLTLEQIDYIFVKRGDSEVVEAVGSSPALSQTAEKETVNGGKYPGTDEAPESKHIEK</sequence>
<feature type="transmembrane region" description="Helical" evidence="9">
    <location>
        <begin position="408"/>
        <end position="429"/>
    </location>
</feature>
<evidence type="ECO:0000256" key="2">
    <source>
        <dbReference type="ARBA" id="ARBA00010992"/>
    </source>
</evidence>
<gene>
    <name evidence="11" type="ORF">TCE0_033r07985</name>
</gene>
<dbReference type="InterPro" id="IPR050360">
    <property type="entry name" value="MFS_Sugar_Transporters"/>
</dbReference>
<feature type="transmembrane region" description="Helical" evidence="9">
    <location>
        <begin position="146"/>
        <end position="172"/>
    </location>
</feature>
<feature type="transmembrane region" description="Helical" evidence="9">
    <location>
        <begin position="435"/>
        <end position="454"/>
    </location>
</feature>
<feature type="transmembrane region" description="Helical" evidence="9">
    <location>
        <begin position="262"/>
        <end position="284"/>
    </location>
</feature>
<evidence type="ECO:0000256" key="3">
    <source>
        <dbReference type="ARBA" id="ARBA00022448"/>
    </source>
</evidence>
<dbReference type="GO" id="GO:0016020">
    <property type="term" value="C:membrane"/>
    <property type="evidence" value="ECO:0007669"/>
    <property type="project" value="UniProtKB-SubCell"/>
</dbReference>
<feature type="transmembrane region" description="Helical" evidence="9">
    <location>
        <begin position="369"/>
        <end position="388"/>
    </location>
</feature>